<feature type="domain" description="Spore protein YkvP/CgeB glycosyl transferase-like" evidence="1">
    <location>
        <begin position="231"/>
        <end position="372"/>
    </location>
</feature>
<accession>A0A7J2U351</accession>
<protein>
    <submittedName>
        <fullName evidence="2">Glycosyltransferase family 1 protein</fullName>
    </submittedName>
</protein>
<dbReference type="Gene3D" id="3.40.50.2000">
    <property type="entry name" value="Glycogen Phosphorylase B"/>
    <property type="match status" value="1"/>
</dbReference>
<keyword evidence="2" id="KW-0808">Transferase</keyword>
<reference evidence="2" key="1">
    <citation type="journal article" date="2020" name="mSystems">
        <title>Genome- and Community-Level Interaction Insights into Carbon Utilization and Element Cycling Functions of Hydrothermarchaeota in Hydrothermal Sediment.</title>
        <authorList>
            <person name="Zhou Z."/>
            <person name="Liu Y."/>
            <person name="Xu W."/>
            <person name="Pan J."/>
            <person name="Luo Z.H."/>
            <person name="Li M."/>
        </authorList>
    </citation>
    <scope>NUCLEOTIDE SEQUENCE [LARGE SCALE GENOMIC DNA]</scope>
    <source>
        <strain evidence="2">SpSt-125</strain>
    </source>
</reference>
<sequence length="378" mass="43053">MMRFLYIGSRDVLSRHELGFIASLSELGEVDVVVLGSRTRIEKLFVASDNGRHIVNLYEVPCNDALLFSKHYARIVSAIADSRDYSTVFATPRVPVLVAHQLKVSKTVVLRLWSVRAAKLRDNLRFGAYEDIPLFMPSIIANMYYILRSINTIAIDHATYVFATRVYQLVKDRIAKVYPPYGYIPNKGEEGWEVPEIIDKGSYILGFTVLSKTGPYLKFEAKPHAIALYLLAKKTGIDVVLAGSSYDDWRRVFPNIEPPRNLHIIGRGFPDSIIAKIYKNARLVLAPITNRSISNRLLETLFYGKPIVTSEVARLIHPELENKKHLFVSSWDTVVDDTTELLKDEDLLKSLEQGAREAYNRYFSTRHNMAFLKELLLT</sequence>
<evidence type="ECO:0000313" key="2">
    <source>
        <dbReference type="EMBL" id="HEM67224.1"/>
    </source>
</evidence>
<dbReference type="EMBL" id="DSEU01000043">
    <property type="protein sequence ID" value="HEM67224.1"/>
    <property type="molecule type" value="Genomic_DNA"/>
</dbReference>
<organism evidence="2">
    <name type="scientific">Ignisphaera aggregans</name>
    <dbReference type="NCBI Taxonomy" id="334771"/>
    <lineage>
        <taxon>Archaea</taxon>
        <taxon>Thermoproteota</taxon>
        <taxon>Thermoprotei</taxon>
        <taxon>Desulfurococcales</taxon>
        <taxon>Desulfurococcaceae</taxon>
        <taxon>Ignisphaera</taxon>
    </lineage>
</organism>
<comment type="caution">
    <text evidence="2">The sequence shown here is derived from an EMBL/GenBank/DDBJ whole genome shotgun (WGS) entry which is preliminary data.</text>
</comment>
<name>A0A7J2U351_9CREN</name>
<proteinExistence type="predicted"/>
<dbReference type="InterPro" id="IPR055259">
    <property type="entry name" value="YkvP/CgeB_Glyco_trans-like"/>
</dbReference>
<dbReference type="Pfam" id="PF13524">
    <property type="entry name" value="Glyco_trans_1_2"/>
    <property type="match status" value="1"/>
</dbReference>
<gene>
    <name evidence="2" type="ORF">ENO26_06630</name>
</gene>
<evidence type="ECO:0000259" key="1">
    <source>
        <dbReference type="Pfam" id="PF13524"/>
    </source>
</evidence>
<dbReference type="AlphaFoldDB" id="A0A7J2U351"/>
<dbReference type="SUPFAM" id="SSF53756">
    <property type="entry name" value="UDP-Glycosyltransferase/glycogen phosphorylase"/>
    <property type="match status" value="1"/>
</dbReference>
<dbReference type="GO" id="GO:0016740">
    <property type="term" value="F:transferase activity"/>
    <property type="evidence" value="ECO:0007669"/>
    <property type="project" value="UniProtKB-KW"/>
</dbReference>